<dbReference type="GO" id="GO:0016798">
    <property type="term" value="F:hydrolase activity, acting on glycosyl bonds"/>
    <property type="evidence" value="ECO:0007669"/>
    <property type="project" value="UniProtKB-KW"/>
</dbReference>
<dbReference type="AlphaFoldDB" id="A0A7V2ZJP0"/>
<evidence type="ECO:0000256" key="3">
    <source>
        <dbReference type="ARBA" id="ARBA00022485"/>
    </source>
</evidence>
<dbReference type="GO" id="GO:0051539">
    <property type="term" value="F:4 iron, 4 sulfur cluster binding"/>
    <property type="evidence" value="ECO:0007669"/>
    <property type="project" value="UniProtKB-KW"/>
</dbReference>
<dbReference type="SUPFAM" id="SSF48150">
    <property type="entry name" value="DNA-glycosylase"/>
    <property type="match status" value="1"/>
</dbReference>
<evidence type="ECO:0000256" key="8">
    <source>
        <dbReference type="ARBA" id="ARBA00023014"/>
    </source>
</evidence>
<dbReference type="PIRSF" id="PIRSF001435">
    <property type="entry name" value="Nth"/>
    <property type="match status" value="1"/>
</dbReference>
<dbReference type="PROSITE" id="PS00764">
    <property type="entry name" value="ENDONUCLEASE_III_1"/>
    <property type="match status" value="1"/>
</dbReference>
<proteinExistence type="inferred from homology"/>
<keyword evidence="4" id="KW-0479">Metal-binding</keyword>
<keyword evidence="12" id="KW-0255">Endonuclease</keyword>
<dbReference type="InterPro" id="IPR004035">
    <property type="entry name" value="Endouclease-III_FeS-bd_BS"/>
</dbReference>
<evidence type="ECO:0000259" key="11">
    <source>
        <dbReference type="SMART" id="SM00478"/>
    </source>
</evidence>
<dbReference type="GO" id="GO:0004519">
    <property type="term" value="F:endonuclease activity"/>
    <property type="evidence" value="ECO:0007669"/>
    <property type="project" value="UniProtKB-KW"/>
</dbReference>
<dbReference type="PANTHER" id="PTHR10359:SF19">
    <property type="entry name" value="DNA REPAIR GLYCOSYLASE MJ1434-RELATED"/>
    <property type="match status" value="1"/>
</dbReference>
<dbReference type="GO" id="GO:0046872">
    <property type="term" value="F:metal ion binding"/>
    <property type="evidence" value="ECO:0007669"/>
    <property type="project" value="UniProtKB-KW"/>
</dbReference>
<comment type="similarity">
    <text evidence="2">Belongs to the Nth/MutY family.</text>
</comment>
<dbReference type="Gene3D" id="1.10.340.30">
    <property type="entry name" value="Hypothetical protein, domain 2"/>
    <property type="match status" value="1"/>
</dbReference>
<organism evidence="12">
    <name type="scientific">Ignavibacterium album</name>
    <dbReference type="NCBI Taxonomy" id="591197"/>
    <lineage>
        <taxon>Bacteria</taxon>
        <taxon>Pseudomonadati</taxon>
        <taxon>Ignavibacteriota</taxon>
        <taxon>Ignavibacteria</taxon>
        <taxon>Ignavibacteriales</taxon>
        <taxon>Ignavibacteriaceae</taxon>
        <taxon>Ignavibacterium</taxon>
    </lineage>
</organism>
<dbReference type="GO" id="GO:0006284">
    <property type="term" value="P:base-excision repair"/>
    <property type="evidence" value="ECO:0007669"/>
    <property type="project" value="InterPro"/>
</dbReference>
<evidence type="ECO:0000256" key="4">
    <source>
        <dbReference type="ARBA" id="ARBA00022723"/>
    </source>
</evidence>
<keyword evidence="12" id="KW-0540">Nuclease</keyword>
<evidence type="ECO:0000256" key="9">
    <source>
        <dbReference type="ARBA" id="ARBA00023204"/>
    </source>
</evidence>
<keyword evidence="8" id="KW-0411">Iron-sulfur</keyword>
<comment type="caution">
    <text evidence="12">The sequence shown here is derived from an EMBL/GenBank/DDBJ whole genome shotgun (WGS) entry which is preliminary data.</text>
</comment>
<evidence type="ECO:0000256" key="1">
    <source>
        <dbReference type="ARBA" id="ARBA00001966"/>
    </source>
</evidence>
<dbReference type="Pfam" id="PF00730">
    <property type="entry name" value="HhH-GPD"/>
    <property type="match status" value="1"/>
</dbReference>
<evidence type="ECO:0000256" key="2">
    <source>
        <dbReference type="ARBA" id="ARBA00008343"/>
    </source>
</evidence>
<dbReference type="CDD" id="cd00056">
    <property type="entry name" value="ENDO3c"/>
    <property type="match status" value="1"/>
</dbReference>
<evidence type="ECO:0000256" key="10">
    <source>
        <dbReference type="ARBA" id="ARBA00023295"/>
    </source>
</evidence>
<dbReference type="InterPro" id="IPR023170">
    <property type="entry name" value="HhH_base_excis_C"/>
</dbReference>
<dbReference type="PANTHER" id="PTHR10359">
    <property type="entry name" value="A/G-SPECIFIC ADENINE GLYCOSYLASE/ENDONUCLEASE III"/>
    <property type="match status" value="1"/>
</dbReference>
<protein>
    <submittedName>
        <fullName evidence="12">Endonuclease III</fullName>
    </submittedName>
</protein>
<feature type="domain" description="HhH-GPD" evidence="11">
    <location>
        <begin position="37"/>
        <end position="193"/>
    </location>
</feature>
<evidence type="ECO:0000256" key="6">
    <source>
        <dbReference type="ARBA" id="ARBA00022801"/>
    </source>
</evidence>
<evidence type="ECO:0000256" key="7">
    <source>
        <dbReference type="ARBA" id="ARBA00023004"/>
    </source>
</evidence>
<gene>
    <name evidence="12" type="ORF">ENS31_06580</name>
</gene>
<keyword evidence="9" id="KW-0234">DNA repair</keyword>
<keyword evidence="3" id="KW-0004">4Fe-4S</keyword>
<dbReference type="SMART" id="SM00478">
    <property type="entry name" value="ENDO3c"/>
    <property type="match status" value="1"/>
</dbReference>
<comment type="cofactor">
    <cofactor evidence="1">
        <name>[4Fe-4S] cluster</name>
        <dbReference type="ChEBI" id="CHEBI:49883"/>
    </cofactor>
</comment>
<evidence type="ECO:0000313" key="12">
    <source>
        <dbReference type="EMBL" id="HFI91185.1"/>
    </source>
</evidence>
<sequence>MKKKIEKINQQLIEHFGIPVRQKRLPDPLDIIIGTILSQNTNDKNSFKAYLNLKNYISSWEDILKMKISQLEKLIKVAGLGKQKSKAIKNLLTNLKKENGKLSLSYLKKKNDEEVLEELTFHKGIGVKTASCVLLFAFDRNVCPVDTHVHRILNRIGLVKTSSPEKTFNEIKNQLPQASAHSFHTNLLRLGREYCTPTNPKCYNCPIEALCNYPQKNFEVKSVIKENDFFLLDSIK</sequence>
<keyword evidence="10" id="KW-0326">Glycosidase</keyword>
<dbReference type="InterPro" id="IPR011257">
    <property type="entry name" value="DNA_glycosylase"/>
</dbReference>
<dbReference type="Gene3D" id="1.10.1670.10">
    <property type="entry name" value="Helix-hairpin-Helix base-excision DNA repair enzymes (C-terminal)"/>
    <property type="match status" value="1"/>
</dbReference>
<dbReference type="InterPro" id="IPR003265">
    <property type="entry name" value="HhH-GPD_domain"/>
</dbReference>
<keyword evidence="7" id="KW-0408">Iron</keyword>
<evidence type="ECO:0000256" key="5">
    <source>
        <dbReference type="ARBA" id="ARBA00022763"/>
    </source>
</evidence>
<reference evidence="12" key="1">
    <citation type="journal article" date="2020" name="mSystems">
        <title>Genome- and Community-Level Interaction Insights into Carbon Utilization and Element Cycling Functions of Hydrothermarchaeota in Hydrothermal Sediment.</title>
        <authorList>
            <person name="Zhou Z."/>
            <person name="Liu Y."/>
            <person name="Xu W."/>
            <person name="Pan J."/>
            <person name="Luo Z.H."/>
            <person name="Li M."/>
        </authorList>
    </citation>
    <scope>NUCLEOTIDE SEQUENCE [LARGE SCALE GENOMIC DNA]</scope>
    <source>
        <strain evidence="12">SpSt-479</strain>
    </source>
</reference>
<keyword evidence="6" id="KW-0378">Hydrolase</keyword>
<dbReference type="EMBL" id="DSUJ01000008">
    <property type="protein sequence ID" value="HFI91185.1"/>
    <property type="molecule type" value="Genomic_DNA"/>
</dbReference>
<keyword evidence="5" id="KW-0227">DNA damage</keyword>
<accession>A0A7V2ZJP0</accession>
<name>A0A7V2ZJP0_9BACT</name>